<proteinExistence type="predicted"/>
<gene>
    <name evidence="1" type="ORF">GBAR_LOCUS6299</name>
</gene>
<dbReference type="EMBL" id="CASHTH010000948">
    <property type="protein sequence ID" value="CAI8009347.1"/>
    <property type="molecule type" value="Genomic_DNA"/>
</dbReference>
<evidence type="ECO:0000313" key="1">
    <source>
        <dbReference type="EMBL" id="CAI8009347.1"/>
    </source>
</evidence>
<dbReference type="AlphaFoldDB" id="A0AA35RFT7"/>
<feature type="non-terminal residue" evidence="1">
    <location>
        <position position="1"/>
    </location>
</feature>
<sequence>GKRGGRKVEGEIDSQFSLNTATHWLLIDKTRVGYIKTVRTYEIEDIVISVRRTNHSDFISKVHIQRDARGVEM</sequence>
<dbReference type="Proteomes" id="UP001174909">
    <property type="component" value="Unassembled WGS sequence"/>
</dbReference>
<reference evidence="1" key="1">
    <citation type="submission" date="2023-03" db="EMBL/GenBank/DDBJ databases">
        <authorList>
            <person name="Steffen K."/>
            <person name="Cardenas P."/>
        </authorList>
    </citation>
    <scope>NUCLEOTIDE SEQUENCE</scope>
</reference>
<protein>
    <submittedName>
        <fullName evidence="1">Uncharacterized protein</fullName>
    </submittedName>
</protein>
<name>A0AA35RFT7_GEOBA</name>
<evidence type="ECO:0000313" key="2">
    <source>
        <dbReference type="Proteomes" id="UP001174909"/>
    </source>
</evidence>
<accession>A0AA35RFT7</accession>
<keyword evidence="2" id="KW-1185">Reference proteome</keyword>
<organism evidence="1 2">
    <name type="scientific">Geodia barretti</name>
    <name type="common">Barrett's horny sponge</name>
    <dbReference type="NCBI Taxonomy" id="519541"/>
    <lineage>
        <taxon>Eukaryota</taxon>
        <taxon>Metazoa</taxon>
        <taxon>Porifera</taxon>
        <taxon>Demospongiae</taxon>
        <taxon>Heteroscleromorpha</taxon>
        <taxon>Tetractinellida</taxon>
        <taxon>Astrophorina</taxon>
        <taxon>Geodiidae</taxon>
        <taxon>Geodia</taxon>
    </lineage>
</organism>
<comment type="caution">
    <text evidence="1">The sequence shown here is derived from an EMBL/GenBank/DDBJ whole genome shotgun (WGS) entry which is preliminary data.</text>
</comment>